<keyword evidence="8" id="KW-1185">Reference proteome</keyword>
<evidence type="ECO:0000256" key="4">
    <source>
        <dbReference type="ARBA" id="ARBA00022989"/>
    </source>
</evidence>
<dbReference type="EMBL" id="CP000852">
    <property type="protein sequence ID" value="ABW01669.1"/>
    <property type="molecule type" value="Genomic_DNA"/>
</dbReference>
<dbReference type="Proteomes" id="UP000001137">
    <property type="component" value="Chromosome"/>
</dbReference>
<dbReference type="GO" id="GO:0022857">
    <property type="term" value="F:transmembrane transporter activity"/>
    <property type="evidence" value="ECO:0007669"/>
    <property type="project" value="InterPro"/>
</dbReference>
<feature type="transmembrane region" description="Helical" evidence="6">
    <location>
        <begin position="102"/>
        <end position="123"/>
    </location>
</feature>
<evidence type="ECO:0000256" key="6">
    <source>
        <dbReference type="SAM" id="Phobius"/>
    </source>
</evidence>
<dbReference type="Pfam" id="PF13520">
    <property type="entry name" value="AA_permease_2"/>
    <property type="match status" value="1"/>
</dbReference>
<evidence type="ECO:0000313" key="8">
    <source>
        <dbReference type="Proteomes" id="UP000001137"/>
    </source>
</evidence>
<dbReference type="RefSeq" id="WP_012185888.1">
    <property type="nucleotide sequence ID" value="NC_009954.1"/>
</dbReference>
<name>A8MD13_CALMQ</name>
<dbReference type="Gene3D" id="1.20.1740.10">
    <property type="entry name" value="Amino acid/polyamine transporter I"/>
    <property type="match status" value="1"/>
</dbReference>
<feature type="transmembrane region" description="Helical" evidence="6">
    <location>
        <begin position="418"/>
        <end position="442"/>
    </location>
</feature>
<dbReference type="InterPro" id="IPR002293">
    <property type="entry name" value="AA/rel_permease1"/>
</dbReference>
<feature type="transmembrane region" description="Helical" evidence="6">
    <location>
        <begin position="500"/>
        <end position="518"/>
    </location>
</feature>
<dbReference type="InterPro" id="IPR050367">
    <property type="entry name" value="APC_superfamily"/>
</dbReference>
<dbReference type="AlphaFoldDB" id="A8MD13"/>
<evidence type="ECO:0000256" key="1">
    <source>
        <dbReference type="ARBA" id="ARBA00004651"/>
    </source>
</evidence>
<keyword evidence="2" id="KW-1003">Cell membrane</keyword>
<evidence type="ECO:0000313" key="7">
    <source>
        <dbReference type="EMBL" id="ABW01669.1"/>
    </source>
</evidence>
<comment type="subcellular location">
    <subcellularLocation>
        <location evidence="1">Cell membrane</location>
        <topology evidence="1">Multi-pass membrane protein</topology>
    </subcellularLocation>
</comment>
<dbReference type="KEGG" id="cma:Cmaq_0834"/>
<dbReference type="PANTHER" id="PTHR42770">
    <property type="entry name" value="AMINO ACID TRANSPORTER-RELATED"/>
    <property type="match status" value="1"/>
</dbReference>
<accession>A8MD13</accession>
<dbReference type="eggNOG" id="arCOG03462">
    <property type="taxonomic scope" value="Archaea"/>
</dbReference>
<feature type="transmembrane region" description="Helical" evidence="6">
    <location>
        <begin position="181"/>
        <end position="203"/>
    </location>
</feature>
<dbReference type="HOGENOM" id="CLU_034270_0_0_2"/>
<reference evidence="7 8" key="1">
    <citation type="submission" date="2007-10" db="EMBL/GenBank/DDBJ databases">
        <title>Complete sequence of Caldivirga maquilingensis IC-167.</title>
        <authorList>
            <consortium name="US DOE Joint Genome Institute"/>
            <person name="Copeland A."/>
            <person name="Lucas S."/>
            <person name="Lapidus A."/>
            <person name="Barry K."/>
            <person name="Glavina del Rio T."/>
            <person name="Dalin E."/>
            <person name="Tice H."/>
            <person name="Pitluck S."/>
            <person name="Saunders E."/>
            <person name="Brettin T."/>
            <person name="Bruce D."/>
            <person name="Detter J.C."/>
            <person name="Han C."/>
            <person name="Schmutz J."/>
            <person name="Larimer F."/>
            <person name="Land M."/>
            <person name="Hauser L."/>
            <person name="Kyrpides N."/>
            <person name="Ivanova N."/>
            <person name="Biddle J.F."/>
            <person name="Zhang Z."/>
            <person name="Fitz-Gibbon S.T."/>
            <person name="Lowe T.M."/>
            <person name="Saltikov C."/>
            <person name="House C.H."/>
            <person name="Richardson P."/>
        </authorList>
    </citation>
    <scope>NUCLEOTIDE SEQUENCE [LARGE SCALE GENOMIC DNA]</scope>
    <source>
        <strain evidence="8">ATCC 700844 / DSM 13496 / JCM 10307 / IC-167</strain>
    </source>
</reference>
<dbReference type="GO" id="GO:0005886">
    <property type="term" value="C:plasma membrane"/>
    <property type="evidence" value="ECO:0007669"/>
    <property type="project" value="UniProtKB-SubCell"/>
</dbReference>
<dbReference type="PIRSF" id="PIRSF006060">
    <property type="entry name" value="AA_transporter"/>
    <property type="match status" value="1"/>
</dbReference>
<sequence length="544" mass="59627">MAGSSVPKLFAREATGLVRELGFWEQLVLALGIINITGGFVLTMIVAPFAFPGSNMIAVFALGAIPALVIAWVYSILSAAIPRTGGDYVWTGRVLGPEVASILGWMYIFGTAGAVASQAWYITNFTLAQLFFNLGTRLNNATYLKWATMISTAPLGFIVDLIIVILAALAGIFSLRTVSRILKYSIVIFGITFILFLISFIYATPQKFIPAFNAIMSKYGATYSSIMSVIKSNPSIASTSNIAATLLAAIPMGFITYSGFNYGTYLAGETRHPVETFPKALFVSVIITLVGLVLLSALSYWAFGGAFLGGLSYLFNTGKLSALPVEPTPNLFIGFTAPLWLVFLININLIIGFFLVALTYTLTMPRILFAMGFDRVLPEGITKVSEKFHSPYYTIIVYIVINAIYTALIWYWGYMVTWLNTSLGTPIAWAIPGFTALLFPFLRRDLYAKIEPYLPKWMTRRVLGLPAISWGGILLAAVWIADIAFLLIPISTYTYLGTSIPLAVGVAVAIAAGAVIYYEVRRWYLKKKYGIDILTLTFKEVPPE</sequence>
<feature type="transmembrane region" description="Helical" evidence="6">
    <location>
        <begin position="57"/>
        <end position="81"/>
    </location>
</feature>
<dbReference type="OrthoDB" id="43026at2157"/>
<evidence type="ECO:0000256" key="5">
    <source>
        <dbReference type="ARBA" id="ARBA00023136"/>
    </source>
</evidence>
<feature type="transmembrane region" description="Helical" evidence="6">
    <location>
        <begin position="27"/>
        <end position="51"/>
    </location>
</feature>
<dbReference type="PANTHER" id="PTHR42770:SF7">
    <property type="entry name" value="MEMBRANE PROTEIN"/>
    <property type="match status" value="1"/>
</dbReference>
<keyword evidence="4 6" id="KW-1133">Transmembrane helix</keyword>
<feature type="transmembrane region" description="Helical" evidence="6">
    <location>
        <begin position="143"/>
        <end position="169"/>
    </location>
</feature>
<protein>
    <submittedName>
        <fullName evidence="7">Amino acid permease-associated region</fullName>
    </submittedName>
</protein>
<dbReference type="STRING" id="397948.Cmaq_0834"/>
<evidence type="ECO:0000256" key="2">
    <source>
        <dbReference type="ARBA" id="ARBA00022475"/>
    </source>
</evidence>
<feature type="transmembrane region" description="Helical" evidence="6">
    <location>
        <begin position="463"/>
        <end position="488"/>
    </location>
</feature>
<feature type="transmembrane region" description="Helical" evidence="6">
    <location>
        <begin position="339"/>
        <end position="362"/>
    </location>
</feature>
<keyword evidence="5 6" id="KW-0472">Membrane</keyword>
<evidence type="ECO:0000256" key="3">
    <source>
        <dbReference type="ARBA" id="ARBA00022692"/>
    </source>
</evidence>
<proteinExistence type="predicted"/>
<gene>
    <name evidence="7" type="ordered locus">Cmaq_0834</name>
</gene>
<feature type="transmembrane region" description="Helical" evidence="6">
    <location>
        <begin position="242"/>
        <end position="260"/>
    </location>
</feature>
<feature type="transmembrane region" description="Helical" evidence="6">
    <location>
        <begin position="392"/>
        <end position="412"/>
    </location>
</feature>
<organism evidence="7 8">
    <name type="scientific">Caldivirga maquilingensis (strain ATCC 700844 / DSM 13496 / JCM 10307 / IC-167)</name>
    <dbReference type="NCBI Taxonomy" id="397948"/>
    <lineage>
        <taxon>Archaea</taxon>
        <taxon>Thermoproteota</taxon>
        <taxon>Thermoprotei</taxon>
        <taxon>Thermoproteales</taxon>
        <taxon>Thermoproteaceae</taxon>
        <taxon>Caldivirga</taxon>
    </lineage>
</organism>
<keyword evidence="3 6" id="KW-0812">Transmembrane</keyword>
<dbReference type="GeneID" id="5709775"/>
<feature type="transmembrane region" description="Helical" evidence="6">
    <location>
        <begin position="281"/>
        <end position="303"/>
    </location>
</feature>